<reference evidence="7 8" key="1">
    <citation type="journal article" date="2024" name="Nat. Commun.">
        <title>Phylogenomics reveals the evolutionary origins of lichenization in chlorophyte algae.</title>
        <authorList>
            <person name="Puginier C."/>
            <person name="Libourel C."/>
            <person name="Otte J."/>
            <person name="Skaloud P."/>
            <person name="Haon M."/>
            <person name="Grisel S."/>
            <person name="Petersen M."/>
            <person name="Berrin J.G."/>
            <person name="Delaux P.M."/>
            <person name="Dal Grande F."/>
            <person name="Keller J."/>
        </authorList>
    </citation>
    <scope>NUCLEOTIDE SEQUENCE [LARGE SCALE GENOMIC DNA]</scope>
    <source>
        <strain evidence="7 8">SAG 2043</strain>
    </source>
</reference>
<organism evidence="7 8">
    <name type="scientific">[Myrmecia] bisecta</name>
    <dbReference type="NCBI Taxonomy" id="41462"/>
    <lineage>
        <taxon>Eukaryota</taxon>
        <taxon>Viridiplantae</taxon>
        <taxon>Chlorophyta</taxon>
        <taxon>core chlorophytes</taxon>
        <taxon>Trebouxiophyceae</taxon>
        <taxon>Trebouxiales</taxon>
        <taxon>Trebouxiaceae</taxon>
        <taxon>Myrmecia</taxon>
    </lineage>
</organism>
<evidence type="ECO:0000256" key="1">
    <source>
        <dbReference type="ARBA" id="ARBA00010541"/>
    </source>
</evidence>
<dbReference type="Gene3D" id="2.40.10.10">
    <property type="entry name" value="Trypsin-like serine proteases"/>
    <property type="match status" value="2"/>
</dbReference>
<dbReference type="Pfam" id="PF17815">
    <property type="entry name" value="PDZ_3"/>
    <property type="match status" value="1"/>
</dbReference>
<keyword evidence="8" id="KW-1185">Reference proteome</keyword>
<dbReference type="Gene3D" id="3.20.190.20">
    <property type="match status" value="1"/>
</dbReference>
<dbReference type="InterPro" id="IPR043504">
    <property type="entry name" value="Peptidase_S1_PA_chymotrypsin"/>
</dbReference>
<dbReference type="InterPro" id="IPR046449">
    <property type="entry name" value="DEGP_PDZ_sf"/>
</dbReference>
<dbReference type="InterPro" id="IPR009003">
    <property type="entry name" value="Peptidase_S1_PA"/>
</dbReference>
<dbReference type="InterPro" id="IPR041517">
    <property type="entry name" value="DEGP_PDZ"/>
</dbReference>
<keyword evidence="4" id="KW-0720">Serine protease</keyword>
<accession>A0AAW1PPJ7</accession>
<feature type="domain" description="Protease Do-like PDZ" evidence="6">
    <location>
        <begin position="365"/>
        <end position="509"/>
    </location>
</feature>
<evidence type="ECO:0000313" key="8">
    <source>
        <dbReference type="Proteomes" id="UP001489004"/>
    </source>
</evidence>
<feature type="compositionally biased region" description="Basic and acidic residues" evidence="5">
    <location>
        <begin position="11"/>
        <end position="26"/>
    </location>
</feature>
<evidence type="ECO:0000259" key="6">
    <source>
        <dbReference type="Pfam" id="PF17815"/>
    </source>
</evidence>
<dbReference type="InterPro" id="IPR001940">
    <property type="entry name" value="Peptidase_S1C"/>
</dbReference>
<proteinExistence type="inferred from homology"/>
<dbReference type="SUPFAM" id="SSF50156">
    <property type="entry name" value="PDZ domain-like"/>
    <property type="match status" value="1"/>
</dbReference>
<name>A0AAW1PPJ7_9CHLO</name>
<protein>
    <recommendedName>
        <fullName evidence="6">Protease Do-like PDZ domain-containing protein</fullName>
    </recommendedName>
</protein>
<keyword evidence="2" id="KW-0645">Protease</keyword>
<dbReference type="SUPFAM" id="SSF50494">
    <property type="entry name" value="Trypsin-like serine proteases"/>
    <property type="match status" value="1"/>
</dbReference>
<evidence type="ECO:0000256" key="3">
    <source>
        <dbReference type="ARBA" id="ARBA00022801"/>
    </source>
</evidence>
<dbReference type="Proteomes" id="UP001489004">
    <property type="component" value="Unassembled WGS sequence"/>
</dbReference>
<dbReference type="AlphaFoldDB" id="A0AAW1PPJ7"/>
<evidence type="ECO:0000313" key="7">
    <source>
        <dbReference type="EMBL" id="KAK9809922.1"/>
    </source>
</evidence>
<dbReference type="InterPro" id="IPR036034">
    <property type="entry name" value="PDZ_sf"/>
</dbReference>
<dbReference type="GO" id="GO:0006508">
    <property type="term" value="P:proteolysis"/>
    <property type="evidence" value="ECO:0007669"/>
    <property type="project" value="UniProtKB-KW"/>
</dbReference>
<dbReference type="Pfam" id="PF13365">
    <property type="entry name" value="Trypsin_2"/>
    <property type="match status" value="1"/>
</dbReference>
<gene>
    <name evidence="7" type="ORF">WJX72_001763</name>
</gene>
<dbReference type="EMBL" id="JALJOR010000010">
    <property type="protein sequence ID" value="KAK9809922.1"/>
    <property type="molecule type" value="Genomic_DNA"/>
</dbReference>
<comment type="caution">
    <text evidence="7">The sequence shown here is derived from an EMBL/GenBank/DDBJ whole genome shotgun (WGS) entry which is preliminary data.</text>
</comment>
<evidence type="ECO:0000256" key="5">
    <source>
        <dbReference type="SAM" id="MobiDB-lite"/>
    </source>
</evidence>
<comment type="similarity">
    <text evidence="1">Belongs to the peptidase S1C family.</text>
</comment>
<keyword evidence="3" id="KW-0378">Hydrolase</keyword>
<dbReference type="PANTHER" id="PTHR45980:SF18">
    <property type="entry name" value="PROTEASE DO-LIKE 9"/>
    <property type="match status" value="1"/>
</dbReference>
<dbReference type="PRINTS" id="PR00834">
    <property type="entry name" value="PROTEASES2C"/>
</dbReference>
<dbReference type="Gene3D" id="2.30.42.10">
    <property type="match status" value="1"/>
</dbReference>
<feature type="region of interest" description="Disordered" evidence="5">
    <location>
        <begin position="1"/>
        <end position="26"/>
    </location>
</feature>
<evidence type="ECO:0000256" key="2">
    <source>
        <dbReference type="ARBA" id="ARBA00022670"/>
    </source>
</evidence>
<sequence length="534" mass="59314">MDEVSTSLDEPPTKRPRTENGDDKPHVAVIAKPPQLIKPGGHTHALRSVLKVYVVRTEPNYAQPWQMRPQRASTGSAFIMDTKRKRILTNAHVISNATTVHVRRPGNPKKWRAKILCEGKICDLALLTVEEDEFWATDLVTLTFVDVPELQDPILVGGFPIGGDSLSITKGIVSRVVMTRYAHASNKLLAIQIDAAINAGNSGGPAFTNLQASKVAGVAFSKLSNTDNVGYIIPYKIVAHFLDEYERHNDFRGCCSVGFRWQDMENTHLREHFKVPAMGAGSLVYKIDPLAPASSVLQENDVMMEIEGVLVADDGTVEFRNEERIEFSHIVRSKHIGDMLNVKVLRDGALLSLRYRLAQRRPLVPVLHGVDCVPSYFIVGGLVFVPLSVPFLEHAYGGHNWRKLAPVSILALITEYASLAEEQVVVMFQILAAEINFGYKFQTVRCMQFNGQELHNLRQLAELVDACSDKYMRFGLEGGKSVILDNEQAKRDGPQILKQHAITYDRSADLRELTHRSQMAAHDSGSLPAAHKGT</sequence>
<dbReference type="PANTHER" id="PTHR45980">
    <property type="match status" value="1"/>
</dbReference>
<evidence type="ECO:0000256" key="4">
    <source>
        <dbReference type="ARBA" id="ARBA00022825"/>
    </source>
</evidence>
<dbReference type="GO" id="GO:0004252">
    <property type="term" value="F:serine-type endopeptidase activity"/>
    <property type="evidence" value="ECO:0007669"/>
    <property type="project" value="InterPro"/>
</dbReference>